<dbReference type="SMART" id="SM00543">
    <property type="entry name" value="MIF4G"/>
    <property type="match status" value="1"/>
</dbReference>
<evidence type="ECO:0000313" key="6">
    <source>
        <dbReference type="EMBL" id="GAB1219758.1"/>
    </source>
</evidence>
<feature type="domain" description="MIF4G" evidence="5">
    <location>
        <begin position="595"/>
        <end position="805"/>
    </location>
</feature>
<evidence type="ECO:0000256" key="4">
    <source>
        <dbReference type="SAM" id="MobiDB-lite"/>
    </source>
</evidence>
<keyword evidence="7" id="KW-1185">Reference proteome</keyword>
<proteinExistence type="inferred from homology"/>
<feature type="region of interest" description="Disordered" evidence="4">
    <location>
        <begin position="810"/>
        <end position="829"/>
    </location>
</feature>
<name>A0ABQ0DA77_9EUKA</name>
<dbReference type="Proteomes" id="UP001628156">
    <property type="component" value="Unassembled WGS sequence"/>
</dbReference>
<protein>
    <recommendedName>
        <fullName evidence="5">MIF4G domain-containing protein</fullName>
    </recommendedName>
</protein>
<dbReference type="SUPFAM" id="SSF48371">
    <property type="entry name" value="ARM repeat"/>
    <property type="match status" value="1"/>
</dbReference>
<dbReference type="InterPro" id="IPR003890">
    <property type="entry name" value="MIF4G-like_typ-3"/>
</dbReference>
<gene>
    <name evidence="6" type="ORF">ENUP19_0041G0125</name>
</gene>
<reference evidence="6 7" key="1">
    <citation type="journal article" date="2019" name="PLoS Negl. Trop. Dis.">
        <title>Whole genome sequencing of Entamoeba nuttalli reveals mammalian host-related molecular signatures and a novel octapeptide-repeat surface protein.</title>
        <authorList>
            <person name="Tanaka M."/>
            <person name="Makiuchi T."/>
            <person name="Komiyama T."/>
            <person name="Shiina T."/>
            <person name="Osaki K."/>
            <person name="Tachibana H."/>
        </authorList>
    </citation>
    <scope>NUCLEOTIDE SEQUENCE [LARGE SCALE GENOMIC DNA]</scope>
    <source>
        <strain evidence="6 7">P19-061405</strain>
    </source>
</reference>
<dbReference type="EMBL" id="BAAFRS010000041">
    <property type="protein sequence ID" value="GAB1219758.1"/>
    <property type="molecule type" value="Genomic_DNA"/>
</dbReference>
<evidence type="ECO:0000259" key="5">
    <source>
        <dbReference type="SMART" id="SM00543"/>
    </source>
</evidence>
<evidence type="ECO:0000256" key="2">
    <source>
        <dbReference type="ARBA" id="ARBA00022540"/>
    </source>
</evidence>
<keyword evidence="2" id="KW-0396">Initiation factor</keyword>
<keyword evidence="3" id="KW-0648">Protein biosynthesis</keyword>
<comment type="caution">
    <text evidence="6">The sequence shown here is derived from an EMBL/GenBank/DDBJ whole genome shotgun (WGS) entry which is preliminary data.</text>
</comment>
<sequence length="847" mass="96789">MTLCCEFPLYVNKIDVKAEINCITQTAKTNVKMILHSMYSPDQKIAPSDLAFVIIVPSLNGIMSDVNVNYLEKSDVHPSCYATSLENVKSLSPTHMQLIRKKNTKNLTPIFLLTGTIAGYDAYSSITLSYTIDHPLVQLPSNSLTFYSLGRDLMKDTRFFEMEMVIYSKEKVGNIKFTLPMISSFTSVKTDQLYKTTLHRFKLSPQTDLELLKKKDMNTYIYTDMTGDFIAQYNNGLFLQMNITKGLSEFREKYLSIVIDLTLQKEELQWCKAYLIGLLILCETRNSLSGLNVYTVQSTTTSCSIFQLNNQYFNNPTHDDFKSAINFIEELTPSETESITDVVITQFIPFELTTDVVFATQSRTTTLYMSEKFKTHYIFCGELLNLYSAWCLNTCNRYFDLVGPNRLSDLERGIWGLYSAIVARKLSLTKMEIEYENMEETLDILDLGSSQSTPSFTYIDGGVVKLFFPMNKKVKAPIKVHSLFRNEEFGTEEVEDKIIDMEMEFNEDQSFISEYNQLHAMGSKELLVMATEHRVASTYSILDSSPTVCCYFSYSQSKPLPKKIPTAELQLISSRTPIDNPKPEQGDYEPDDKIKHFITSTLNKLSEMTFAGVVTDLLTIDYSNSCVITYLAKTIVNKASRDLKYIPFYADLCVSLSIFISSNFTQTLLNLLNIEFNVRNISESYLLSKSNSLSPEVIQRILSQSHIRFSAIIRFIGHLNLRGFVPSYFMITVIRELLKDCTDQSFEYLNLLLRIIGEVWDSSSDISFMMDEVFETIEYTLSHPQGICNRTKFMLMDLIDLRDLNWAKQTKKPPSLAKPGESFDPSMQTIDEEALRNETEGSFIDDA</sequence>
<dbReference type="Pfam" id="PF02854">
    <property type="entry name" value="MIF4G"/>
    <property type="match status" value="1"/>
</dbReference>
<dbReference type="InterPro" id="IPR016024">
    <property type="entry name" value="ARM-type_fold"/>
</dbReference>
<accession>A0ABQ0DA77</accession>
<evidence type="ECO:0000256" key="1">
    <source>
        <dbReference type="ARBA" id="ARBA00005775"/>
    </source>
</evidence>
<organism evidence="6 7">
    <name type="scientific">Entamoeba nuttalli</name>
    <dbReference type="NCBI Taxonomy" id="412467"/>
    <lineage>
        <taxon>Eukaryota</taxon>
        <taxon>Amoebozoa</taxon>
        <taxon>Evosea</taxon>
        <taxon>Archamoebae</taxon>
        <taxon>Mastigamoebida</taxon>
        <taxon>Entamoebidae</taxon>
        <taxon>Entamoeba</taxon>
    </lineage>
</organism>
<dbReference type="PANTHER" id="PTHR23253:SF9">
    <property type="entry name" value="EUKARYOTIC TRANSLATION INITIATION FACTOR 4 GAMMA 2"/>
    <property type="match status" value="1"/>
</dbReference>
<evidence type="ECO:0000256" key="3">
    <source>
        <dbReference type="ARBA" id="ARBA00022917"/>
    </source>
</evidence>
<dbReference type="PANTHER" id="PTHR23253">
    <property type="entry name" value="EUKARYOTIC TRANSLATION INITIATION FACTOR 4 GAMMA"/>
    <property type="match status" value="1"/>
</dbReference>
<comment type="similarity">
    <text evidence="1">Belongs to the eukaryotic initiation factor 4G family.</text>
</comment>
<evidence type="ECO:0000313" key="7">
    <source>
        <dbReference type="Proteomes" id="UP001628156"/>
    </source>
</evidence>
<dbReference type="Gene3D" id="1.25.40.180">
    <property type="match status" value="1"/>
</dbReference>